<evidence type="ECO:0000313" key="3">
    <source>
        <dbReference type="Proteomes" id="UP000518752"/>
    </source>
</evidence>
<gene>
    <name evidence="2" type="ORF">D9757_012973</name>
</gene>
<dbReference type="EMBL" id="JAACJN010000169">
    <property type="protein sequence ID" value="KAF5365503.1"/>
    <property type="molecule type" value="Genomic_DNA"/>
</dbReference>
<keyword evidence="3" id="KW-1185">Reference proteome</keyword>
<feature type="compositionally biased region" description="Basic and acidic residues" evidence="1">
    <location>
        <begin position="89"/>
        <end position="100"/>
    </location>
</feature>
<dbReference type="OrthoDB" id="3130032at2759"/>
<name>A0A8H5GI95_9AGAR</name>
<evidence type="ECO:0000313" key="2">
    <source>
        <dbReference type="EMBL" id="KAF5365503.1"/>
    </source>
</evidence>
<evidence type="ECO:0000256" key="1">
    <source>
        <dbReference type="SAM" id="MobiDB-lite"/>
    </source>
</evidence>
<dbReference type="AlphaFoldDB" id="A0A8H5GI95"/>
<protein>
    <submittedName>
        <fullName evidence="2">Uncharacterized protein</fullName>
    </submittedName>
</protein>
<dbReference type="Proteomes" id="UP000518752">
    <property type="component" value="Unassembled WGS sequence"/>
</dbReference>
<organism evidence="2 3">
    <name type="scientific">Collybiopsis confluens</name>
    <dbReference type="NCBI Taxonomy" id="2823264"/>
    <lineage>
        <taxon>Eukaryota</taxon>
        <taxon>Fungi</taxon>
        <taxon>Dikarya</taxon>
        <taxon>Basidiomycota</taxon>
        <taxon>Agaricomycotina</taxon>
        <taxon>Agaricomycetes</taxon>
        <taxon>Agaricomycetidae</taxon>
        <taxon>Agaricales</taxon>
        <taxon>Marasmiineae</taxon>
        <taxon>Omphalotaceae</taxon>
        <taxon>Collybiopsis</taxon>
    </lineage>
</organism>
<reference evidence="2 3" key="1">
    <citation type="journal article" date="2020" name="ISME J.">
        <title>Uncovering the hidden diversity of litter-decomposition mechanisms in mushroom-forming fungi.</title>
        <authorList>
            <person name="Floudas D."/>
            <person name="Bentzer J."/>
            <person name="Ahren D."/>
            <person name="Johansson T."/>
            <person name="Persson P."/>
            <person name="Tunlid A."/>
        </authorList>
    </citation>
    <scope>NUCLEOTIDE SEQUENCE [LARGE SCALE GENOMIC DNA]</scope>
    <source>
        <strain evidence="2 3">CBS 406.79</strain>
    </source>
</reference>
<sequence length="114" mass="12875">MTHFPRPENEGLRAMLNDPEMAQTAAPSRAQFLELEETSALLELNQDNENGNGTIMGDSTTDHDHDFRVEVAEIRMTMGRMMDHVRRMESRIGSRRRDTESIASLDDPPPAYGS</sequence>
<comment type="caution">
    <text evidence="2">The sequence shown here is derived from an EMBL/GenBank/DDBJ whole genome shotgun (WGS) entry which is preliminary data.</text>
</comment>
<feature type="region of interest" description="Disordered" evidence="1">
    <location>
        <begin position="89"/>
        <end position="114"/>
    </location>
</feature>
<proteinExistence type="predicted"/>
<accession>A0A8H5GI95</accession>